<dbReference type="GO" id="GO:0097374">
    <property type="term" value="P:sensory neuron axon guidance"/>
    <property type="evidence" value="ECO:0007669"/>
    <property type="project" value="TreeGrafter"/>
</dbReference>
<name>A0A0D8XV35_DICVI</name>
<dbReference type="GO" id="GO:0008045">
    <property type="term" value="P:motor neuron axon guidance"/>
    <property type="evidence" value="ECO:0007669"/>
    <property type="project" value="TreeGrafter"/>
</dbReference>
<accession>A0A0D8XV35</accession>
<dbReference type="GO" id="GO:0008360">
    <property type="term" value="P:regulation of cell shape"/>
    <property type="evidence" value="ECO:0007669"/>
    <property type="project" value="TreeGrafter"/>
</dbReference>
<evidence type="ECO:0000313" key="4">
    <source>
        <dbReference type="Proteomes" id="UP000053766"/>
    </source>
</evidence>
<dbReference type="OrthoDB" id="125363at2759"/>
<dbReference type="InterPro" id="IPR001627">
    <property type="entry name" value="Semap_dom"/>
</dbReference>
<dbReference type="GO" id="GO:0017154">
    <property type="term" value="F:semaphorin receptor activity"/>
    <property type="evidence" value="ECO:0007669"/>
    <property type="project" value="InterPro"/>
</dbReference>
<gene>
    <name evidence="3" type="ORF">DICVIV_05388</name>
</gene>
<dbReference type="STRING" id="29172.A0A0D8XV35"/>
<dbReference type="PANTHER" id="PTHR22625:SF44">
    <property type="entry name" value="PLEXIN-B"/>
    <property type="match status" value="1"/>
</dbReference>
<dbReference type="InterPro" id="IPR031148">
    <property type="entry name" value="Plexin"/>
</dbReference>
<dbReference type="GO" id="GO:0007162">
    <property type="term" value="P:negative regulation of cell adhesion"/>
    <property type="evidence" value="ECO:0007669"/>
    <property type="project" value="TreeGrafter"/>
</dbReference>
<dbReference type="PANTHER" id="PTHR22625">
    <property type="entry name" value="PLEXIN"/>
    <property type="match status" value="1"/>
</dbReference>
<dbReference type="InterPro" id="IPR015943">
    <property type="entry name" value="WD40/YVTN_repeat-like_dom_sf"/>
</dbReference>
<reference evidence="3 4" key="1">
    <citation type="submission" date="2013-11" db="EMBL/GenBank/DDBJ databases">
        <title>Draft genome of the bovine lungworm Dictyocaulus viviparus.</title>
        <authorList>
            <person name="Mitreva M."/>
        </authorList>
    </citation>
    <scope>NUCLEOTIDE SEQUENCE [LARGE SCALE GENOMIC DNA]</scope>
    <source>
        <strain evidence="3 4">HannoverDv2000</strain>
    </source>
</reference>
<proteinExistence type="predicted"/>
<organism evidence="3 4">
    <name type="scientific">Dictyocaulus viviparus</name>
    <name type="common">Bovine lungworm</name>
    <dbReference type="NCBI Taxonomy" id="29172"/>
    <lineage>
        <taxon>Eukaryota</taxon>
        <taxon>Metazoa</taxon>
        <taxon>Ecdysozoa</taxon>
        <taxon>Nematoda</taxon>
        <taxon>Chromadorea</taxon>
        <taxon>Rhabditida</taxon>
        <taxon>Rhabditina</taxon>
        <taxon>Rhabditomorpha</taxon>
        <taxon>Strongyloidea</taxon>
        <taxon>Metastrongylidae</taxon>
        <taxon>Dictyocaulus</taxon>
    </lineage>
</organism>
<keyword evidence="4" id="KW-1185">Reference proteome</keyword>
<dbReference type="GO" id="GO:0002116">
    <property type="term" value="C:semaphorin receptor complex"/>
    <property type="evidence" value="ECO:0007669"/>
    <property type="project" value="TreeGrafter"/>
</dbReference>
<dbReference type="GO" id="GO:0030334">
    <property type="term" value="P:regulation of cell migration"/>
    <property type="evidence" value="ECO:0007669"/>
    <property type="project" value="TreeGrafter"/>
</dbReference>
<dbReference type="InterPro" id="IPR036352">
    <property type="entry name" value="Semap_dom_sf"/>
</dbReference>
<reference evidence="4" key="2">
    <citation type="journal article" date="2016" name="Sci. Rep.">
        <title>Dictyocaulus viviparus genome, variome and transcriptome elucidate lungworm biology and support future intervention.</title>
        <authorList>
            <person name="McNulty S.N."/>
            <person name="Strube C."/>
            <person name="Rosa B.A."/>
            <person name="Martin J.C."/>
            <person name="Tyagi R."/>
            <person name="Choi Y.J."/>
            <person name="Wang Q."/>
            <person name="Hallsworth Pepin K."/>
            <person name="Zhang X."/>
            <person name="Ozersky P."/>
            <person name="Wilson R.K."/>
            <person name="Sternberg P.W."/>
            <person name="Gasser R.B."/>
            <person name="Mitreva M."/>
        </authorList>
    </citation>
    <scope>NUCLEOTIDE SEQUENCE [LARGE SCALE GENOMIC DNA]</scope>
    <source>
        <strain evidence="4">HannoverDv2000</strain>
    </source>
</reference>
<evidence type="ECO:0000256" key="1">
    <source>
        <dbReference type="PROSITE-ProRule" id="PRU00352"/>
    </source>
</evidence>
<dbReference type="PROSITE" id="PS51004">
    <property type="entry name" value="SEMA"/>
    <property type="match status" value="1"/>
</dbReference>
<evidence type="ECO:0000259" key="2">
    <source>
        <dbReference type="PROSITE" id="PS51004"/>
    </source>
</evidence>
<dbReference type="Proteomes" id="UP000053766">
    <property type="component" value="Unassembled WGS sequence"/>
</dbReference>
<dbReference type="GO" id="GO:0050772">
    <property type="term" value="P:positive regulation of axonogenesis"/>
    <property type="evidence" value="ECO:0007669"/>
    <property type="project" value="TreeGrafter"/>
</dbReference>
<protein>
    <recommendedName>
        <fullName evidence="2">Sema domain-containing protein</fullName>
    </recommendedName>
</protein>
<comment type="caution">
    <text evidence="1">Lacks conserved residue(s) required for the propagation of feature annotation.</text>
</comment>
<feature type="domain" description="Sema" evidence="2">
    <location>
        <begin position="1"/>
        <end position="211"/>
    </location>
</feature>
<sequence>MLQIYIGAVNKLIILSDNELLPVHSLSTGPINDSVLCSYDGSSCLKDAVLHETDNHNKVLHVLPDSVLYCGSVRQGICAMYSLDDLSLISSGEVPVASISPTASCVSLVLSPNRFAVAVSYSGDSPYRDPFPAVALRELPSCSVLNSGSLEGEAAVFLRAELRQSFTVHYLAMFHHEHYVFIAAVQVQDVRQTRTAPKVTKLIRFCDNDTR</sequence>
<dbReference type="EMBL" id="KN716266">
    <property type="protein sequence ID" value="KJH48478.1"/>
    <property type="molecule type" value="Genomic_DNA"/>
</dbReference>
<dbReference type="AlphaFoldDB" id="A0A0D8XV35"/>
<dbReference type="GO" id="GO:0005886">
    <property type="term" value="C:plasma membrane"/>
    <property type="evidence" value="ECO:0007669"/>
    <property type="project" value="TreeGrafter"/>
</dbReference>
<dbReference type="Gene3D" id="2.130.10.10">
    <property type="entry name" value="YVTN repeat-like/Quinoprotein amine dehydrogenase"/>
    <property type="match status" value="1"/>
</dbReference>
<dbReference type="SUPFAM" id="SSF101912">
    <property type="entry name" value="Sema domain"/>
    <property type="match status" value="1"/>
</dbReference>
<evidence type="ECO:0000313" key="3">
    <source>
        <dbReference type="EMBL" id="KJH48478.1"/>
    </source>
</evidence>